<feature type="domain" description="Tify" evidence="4">
    <location>
        <begin position="76"/>
        <end position="110"/>
    </location>
</feature>
<keyword evidence="2" id="KW-1184">Jasmonic acid signaling pathway</keyword>
<evidence type="ECO:0000256" key="3">
    <source>
        <dbReference type="SAM" id="MobiDB-lite"/>
    </source>
</evidence>
<dbReference type="InterPro" id="IPR040390">
    <property type="entry name" value="TIFY/JAZ"/>
</dbReference>
<dbReference type="GO" id="GO:0009611">
    <property type="term" value="P:response to wounding"/>
    <property type="evidence" value="ECO:0000318"/>
    <property type="project" value="GO_Central"/>
</dbReference>
<sequence length="181" mass="19147">MTDPPKSVKETVELDFFPASGKRMTPRKTVVGGEGVASAFNGGQLLHLGNPSSTAPPPHDASSSSISSGVASTGGAGGCTSPMTIFYNGSVSVFQVPADKAMTLMMMAEMAHAKVEVTEIASQSTEMIAPSSSITTTTGFGIQHFHDIADNGDNLVRARRLSLQRFMERRSKKTKINQLLN</sequence>
<evidence type="ECO:0000259" key="4">
    <source>
        <dbReference type="PROSITE" id="PS51320"/>
    </source>
</evidence>
<dbReference type="PROSITE" id="PS51320">
    <property type="entry name" value="TIFY"/>
    <property type="match status" value="1"/>
</dbReference>
<name>A0A0K9NWU7_ZOSMR</name>
<comment type="function">
    <text evidence="2">Repressor of jasmonate responses.</text>
</comment>
<reference evidence="6" key="1">
    <citation type="journal article" date="2016" name="Nature">
        <title>The genome of the seagrass Zostera marina reveals angiosperm adaptation to the sea.</title>
        <authorList>
            <person name="Olsen J.L."/>
            <person name="Rouze P."/>
            <person name="Verhelst B."/>
            <person name="Lin Y.-C."/>
            <person name="Bayer T."/>
            <person name="Collen J."/>
            <person name="Dattolo E."/>
            <person name="De Paoli E."/>
            <person name="Dittami S."/>
            <person name="Maumus F."/>
            <person name="Michel G."/>
            <person name="Kersting A."/>
            <person name="Lauritano C."/>
            <person name="Lohaus R."/>
            <person name="Toepel M."/>
            <person name="Tonon T."/>
            <person name="Vanneste K."/>
            <person name="Amirebrahimi M."/>
            <person name="Brakel J."/>
            <person name="Bostroem C."/>
            <person name="Chovatia M."/>
            <person name="Grimwood J."/>
            <person name="Jenkins J.W."/>
            <person name="Jueterbock A."/>
            <person name="Mraz A."/>
            <person name="Stam W.T."/>
            <person name="Tice H."/>
            <person name="Bornberg-Bauer E."/>
            <person name="Green P.J."/>
            <person name="Pearson G.A."/>
            <person name="Procaccini G."/>
            <person name="Duarte C.M."/>
            <person name="Schmutz J."/>
            <person name="Reusch T.B.H."/>
            <person name="Van de Peer Y."/>
        </authorList>
    </citation>
    <scope>NUCLEOTIDE SEQUENCE [LARGE SCALE GENOMIC DNA]</scope>
    <source>
        <strain evidence="6">cv. Finnish</strain>
    </source>
</reference>
<dbReference type="PANTHER" id="PTHR33077">
    <property type="entry name" value="PROTEIN TIFY 4A-RELATED-RELATED"/>
    <property type="match status" value="1"/>
</dbReference>
<dbReference type="EMBL" id="LFYR01001622">
    <property type="protein sequence ID" value="KMZ60517.1"/>
    <property type="molecule type" value="Genomic_DNA"/>
</dbReference>
<dbReference type="GO" id="GO:0005634">
    <property type="term" value="C:nucleus"/>
    <property type="evidence" value="ECO:0000318"/>
    <property type="project" value="GO_Central"/>
</dbReference>
<evidence type="ECO:0000256" key="2">
    <source>
        <dbReference type="RuleBase" id="RU369065"/>
    </source>
</evidence>
<dbReference type="InterPro" id="IPR010399">
    <property type="entry name" value="Tify_dom"/>
</dbReference>
<dbReference type="SMART" id="SM00979">
    <property type="entry name" value="TIFY"/>
    <property type="match status" value="1"/>
</dbReference>
<proteinExistence type="inferred from homology"/>
<dbReference type="GO" id="GO:2000022">
    <property type="term" value="P:regulation of jasmonic acid mediated signaling pathway"/>
    <property type="evidence" value="ECO:0000318"/>
    <property type="project" value="GO_Central"/>
</dbReference>
<feature type="compositionally biased region" description="Low complexity" evidence="3">
    <location>
        <begin position="60"/>
        <end position="71"/>
    </location>
</feature>
<dbReference type="OrthoDB" id="1914366at2759"/>
<evidence type="ECO:0000313" key="6">
    <source>
        <dbReference type="Proteomes" id="UP000036987"/>
    </source>
</evidence>
<dbReference type="Pfam" id="PF06200">
    <property type="entry name" value="tify"/>
    <property type="match status" value="1"/>
</dbReference>
<evidence type="ECO:0000256" key="1">
    <source>
        <dbReference type="ARBA" id="ARBA00008614"/>
    </source>
</evidence>
<accession>A0A0K9NWU7</accession>
<comment type="subcellular location">
    <subcellularLocation>
        <location evidence="2">Nucleus</location>
    </subcellularLocation>
</comment>
<dbReference type="PANTHER" id="PTHR33077:SF5">
    <property type="entry name" value="PROTEIN TIFY 9"/>
    <property type="match status" value="1"/>
</dbReference>
<protein>
    <recommendedName>
        <fullName evidence="2">Protein TIFY</fullName>
    </recommendedName>
    <alternativeName>
        <fullName evidence="2">Jasmonate ZIM domain-containing protein</fullName>
    </alternativeName>
</protein>
<keyword evidence="6" id="KW-1185">Reference proteome</keyword>
<comment type="domain">
    <text evidence="2">The jas domain is required for interaction with COI1.</text>
</comment>
<organism evidence="5 6">
    <name type="scientific">Zostera marina</name>
    <name type="common">Eelgrass</name>
    <dbReference type="NCBI Taxonomy" id="29655"/>
    <lineage>
        <taxon>Eukaryota</taxon>
        <taxon>Viridiplantae</taxon>
        <taxon>Streptophyta</taxon>
        <taxon>Embryophyta</taxon>
        <taxon>Tracheophyta</taxon>
        <taxon>Spermatophyta</taxon>
        <taxon>Magnoliopsida</taxon>
        <taxon>Liliopsida</taxon>
        <taxon>Zosteraceae</taxon>
        <taxon>Zostera</taxon>
    </lineage>
</organism>
<feature type="region of interest" description="Disordered" evidence="3">
    <location>
        <begin position="42"/>
        <end position="74"/>
    </location>
</feature>
<dbReference type="GO" id="GO:0031347">
    <property type="term" value="P:regulation of defense response"/>
    <property type="evidence" value="ECO:0000318"/>
    <property type="project" value="GO_Central"/>
</dbReference>
<dbReference type="Proteomes" id="UP000036987">
    <property type="component" value="Unassembled WGS sequence"/>
</dbReference>
<comment type="similarity">
    <text evidence="1 2">Belongs to the TIFY/JAZ family.</text>
</comment>
<dbReference type="AlphaFoldDB" id="A0A0K9NWU7"/>
<gene>
    <name evidence="5" type="ORF">ZOSMA_59G00780</name>
</gene>
<evidence type="ECO:0000313" key="5">
    <source>
        <dbReference type="EMBL" id="KMZ60517.1"/>
    </source>
</evidence>
<comment type="caution">
    <text evidence="5">The sequence shown here is derived from an EMBL/GenBank/DDBJ whole genome shotgun (WGS) entry which is preliminary data.</text>
</comment>
<keyword evidence="2" id="KW-0539">Nucleus</keyword>